<name>A0AB34KJQ1_9PEZI</name>
<organism evidence="3 4">
    <name type="scientific">Cladosporium halotolerans</name>
    <dbReference type="NCBI Taxonomy" id="1052096"/>
    <lineage>
        <taxon>Eukaryota</taxon>
        <taxon>Fungi</taxon>
        <taxon>Dikarya</taxon>
        <taxon>Ascomycota</taxon>
        <taxon>Pezizomycotina</taxon>
        <taxon>Dothideomycetes</taxon>
        <taxon>Dothideomycetidae</taxon>
        <taxon>Cladosporiales</taxon>
        <taxon>Cladosporiaceae</taxon>
        <taxon>Cladosporium</taxon>
    </lineage>
</organism>
<feature type="compositionally biased region" description="Acidic residues" evidence="1">
    <location>
        <begin position="51"/>
        <end position="60"/>
    </location>
</feature>
<evidence type="ECO:0000259" key="2">
    <source>
        <dbReference type="Pfam" id="PF24864"/>
    </source>
</evidence>
<feature type="domain" description="DUF7730" evidence="2">
    <location>
        <begin position="96"/>
        <end position="224"/>
    </location>
</feature>
<dbReference type="Proteomes" id="UP000803884">
    <property type="component" value="Unassembled WGS sequence"/>
</dbReference>
<dbReference type="RefSeq" id="XP_069227432.1">
    <property type="nucleotide sequence ID" value="XM_069375317.1"/>
</dbReference>
<dbReference type="InterPro" id="IPR056632">
    <property type="entry name" value="DUF7730"/>
</dbReference>
<feature type="region of interest" description="Disordered" evidence="1">
    <location>
        <begin position="1"/>
        <end position="20"/>
    </location>
</feature>
<accession>A0AB34KJQ1</accession>
<evidence type="ECO:0000256" key="1">
    <source>
        <dbReference type="SAM" id="MobiDB-lite"/>
    </source>
</evidence>
<feature type="compositionally biased region" description="Basic residues" evidence="1">
    <location>
        <begin position="73"/>
        <end position="86"/>
    </location>
</feature>
<feature type="region of interest" description="Disordered" evidence="1">
    <location>
        <begin position="42"/>
        <end position="91"/>
    </location>
</feature>
<evidence type="ECO:0000313" key="3">
    <source>
        <dbReference type="EMBL" id="KAL1584326.1"/>
    </source>
</evidence>
<keyword evidence="4" id="KW-1185">Reference proteome</keyword>
<dbReference type="EMBL" id="JAAQHG020000027">
    <property type="protein sequence ID" value="KAL1584326.1"/>
    <property type="molecule type" value="Genomic_DNA"/>
</dbReference>
<gene>
    <name evidence="3" type="ORF">WHR41_06712</name>
</gene>
<dbReference type="PANTHER" id="PTHR38790">
    <property type="entry name" value="2EXR DOMAIN-CONTAINING PROTEIN-RELATED"/>
    <property type="match status" value="1"/>
</dbReference>
<protein>
    <recommendedName>
        <fullName evidence="2">DUF7730 domain-containing protein</fullName>
    </recommendedName>
</protein>
<dbReference type="GeneID" id="96008155"/>
<comment type="caution">
    <text evidence="3">The sequence shown here is derived from an EMBL/GenBank/DDBJ whole genome shotgun (WGS) entry which is preliminary data.</text>
</comment>
<sequence length="333" mass="37103">MSATNSTPLAPVTGKRKRTAIPSYTELDATIDRLVDEYLEGKDETVVASDSGDDEDDDPSFDTCPKKVSSKGPPKKMQKKLAKHSQTKQVPEVEKAQSFRFFDLPPELRDMIYKMALEDANGVSLIARTDGSRRTARRGSVYPEEDFSRQLFKPRRLKWDTAKELAPASTRFLPVLLAVSKQINAEAINILYGQNFIFGDPAALHHFLAIIGPRNQQRLTSIQLAYYGSGTASSNAMCFSALTLLSGATKLKKLFINCEVPGSFPGNKAKRIFRDAHYFLEMYGVVNGKKDAAVDIITLGASNFKYLRDKSLEEQRDSFEGELRKKLGVARPH</sequence>
<dbReference type="Pfam" id="PF24864">
    <property type="entry name" value="DUF7730"/>
    <property type="match status" value="1"/>
</dbReference>
<dbReference type="AlphaFoldDB" id="A0AB34KJQ1"/>
<reference evidence="3 4" key="1">
    <citation type="journal article" date="2020" name="Microbiol. Resour. Announc.">
        <title>Draft Genome Sequence of a Cladosporium Species Isolated from the Mesophotic Ascidian Didemnum maculosum.</title>
        <authorList>
            <person name="Gioti A."/>
            <person name="Siaperas R."/>
            <person name="Nikolaivits E."/>
            <person name="Le Goff G."/>
            <person name="Ouazzani J."/>
            <person name="Kotoulas G."/>
            <person name="Topakas E."/>
        </authorList>
    </citation>
    <scope>NUCLEOTIDE SEQUENCE [LARGE SCALE GENOMIC DNA]</scope>
    <source>
        <strain evidence="3 4">TM138-S3</strain>
    </source>
</reference>
<proteinExistence type="predicted"/>
<evidence type="ECO:0000313" key="4">
    <source>
        <dbReference type="Proteomes" id="UP000803884"/>
    </source>
</evidence>